<organism evidence="2 3">
    <name type="scientific">Chondrus crispus</name>
    <name type="common">Carrageen Irish moss</name>
    <name type="synonym">Polymorpha crispa</name>
    <dbReference type="NCBI Taxonomy" id="2769"/>
    <lineage>
        <taxon>Eukaryota</taxon>
        <taxon>Rhodophyta</taxon>
        <taxon>Florideophyceae</taxon>
        <taxon>Rhodymeniophycidae</taxon>
        <taxon>Gigartinales</taxon>
        <taxon>Gigartinaceae</taxon>
        <taxon>Chondrus</taxon>
    </lineage>
</organism>
<dbReference type="KEGG" id="ccp:CHC_T00007301001"/>
<evidence type="ECO:0008006" key="4">
    <source>
        <dbReference type="Google" id="ProtNLM"/>
    </source>
</evidence>
<dbReference type="Pfam" id="PF00805">
    <property type="entry name" value="Pentapeptide"/>
    <property type="match status" value="1"/>
</dbReference>
<evidence type="ECO:0000256" key="1">
    <source>
        <dbReference type="ARBA" id="ARBA00022737"/>
    </source>
</evidence>
<dbReference type="OMA" id="GALFKNT"/>
<dbReference type="Proteomes" id="UP000012073">
    <property type="component" value="Unassembled WGS sequence"/>
</dbReference>
<dbReference type="STRING" id="2769.R7QT19"/>
<dbReference type="EMBL" id="HG002219">
    <property type="protein sequence ID" value="CDF40661.1"/>
    <property type="molecule type" value="Genomic_DNA"/>
</dbReference>
<dbReference type="PhylomeDB" id="R7QT19"/>
<dbReference type="GeneID" id="17318648"/>
<evidence type="ECO:0000313" key="2">
    <source>
        <dbReference type="EMBL" id="CDF40661.1"/>
    </source>
</evidence>
<evidence type="ECO:0000313" key="3">
    <source>
        <dbReference type="Proteomes" id="UP000012073"/>
    </source>
</evidence>
<dbReference type="Gene3D" id="2.160.20.80">
    <property type="entry name" value="E3 ubiquitin-protein ligase SopA"/>
    <property type="match status" value="1"/>
</dbReference>
<dbReference type="PANTHER" id="PTHR47485">
    <property type="entry name" value="THYLAKOID LUMENAL 17.4 KDA PROTEIN, CHLOROPLASTIC"/>
    <property type="match status" value="1"/>
</dbReference>
<name>R7QT19_CHOCR</name>
<sequence length="230" mass="23950">MEAFIPGTPLPLRRMVSQTANAAISNATCSAAAKIFATNVSRAASAALIAAALTVGPLSLPSPAEAAGTMKLPPIDRANPSRCMPASSSIGQANAARDKVLDLRECDLRGKDLKSFDLSGGIFSGADLSGASLMDAQLSKSYAPNAKFRDVDFTNAIADRVTFDGADLTNGIFANAVLSDSTFENANLENVDFTDVYIGDFAQKSICRNPTVKGQNPVTGAPTRESLGCR</sequence>
<dbReference type="RefSeq" id="XP_005710955.1">
    <property type="nucleotide sequence ID" value="XM_005710898.1"/>
</dbReference>
<dbReference type="PANTHER" id="PTHR47485:SF1">
    <property type="entry name" value="THYLAKOID LUMENAL 17.4 KDA PROTEIN, CHLOROPLASTIC"/>
    <property type="match status" value="1"/>
</dbReference>
<dbReference type="OrthoDB" id="9989223at2759"/>
<dbReference type="AlphaFoldDB" id="R7QT19"/>
<reference evidence="3" key="1">
    <citation type="journal article" date="2013" name="Proc. Natl. Acad. Sci. U.S.A.">
        <title>Genome structure and metabolic features in the red seaweed Chondrus crispus shed light on evolution of the Archaeplastida.</title>
        <authorList>
            <person name="Collen J."/>
            <person name="Porcel B."/>
            <person name="Carre W."/>
            <person name="Ball S.G."/>
            <person name="Chaparro C."/>
            <person name="Tonon T."/>
            <person name="Barbeyron T."/>
            <person name="Michel G."/>
            <person name="Noel B."/>
            <person name="Valentin K."/>
            <person name="Elias M."/>
            <person name="Artiguenave F."/>
            <person name="Arun A."/>
            <person name="Aury J.M."/>
            <person name="Barbosa-Neto J.F."/>
            <person name="Bothwell J.H."/>
            <person name="Bouget F.Y."/>
            <person name="Brillet L."/>
            <person name="Cabello-Hurtado F."/>
            <person name="Capella-Gutierrez S."/>
            <person name="Charrier B."/>
            <person name="Cladiere L."/>
            <person name="Cock J.M."/>
            <person name="Coelho S.M."/>
            <person name="Colleoni C."/>
            <person name="Czjzek M."/>
            <person name="Da Silva C."/>
            <person name="Delage L."/>
            <person name="Denoeud F."/>
            <person name="Deschamps P."/>
            <person name="Dittami S.M."/>
            <person name="Gabaldon T."/>
            <person name="Gachon C.M."/>
            <person name="Groisillier A."/>
            <person name="Herve C."/>
            <person name="Jabbari K."/>
            <person name="Katinka M."/>
            <person name="Kloareg B."/>
            <person name="Kowalczyk N."/>
            <person name="Labadie K."/>
            <person name="Leblanc C."/>
            <person name="Lopez P.J."/>
            <person name="McLachlan D.H."/>
            <person name="Meslet-Cladiere L."/>
            <person name="Moustafa A."/>
            <person name="Nehr Z."/>
            <person name="Nyvall Collen P."/>
            <person name="Panaud O."/>
            <person name="Partensky F."/>
            <person name="Poulain J."/>
            <person name="Rensing S.A."/>
            <person name="Rousvoal S."/>
            <person name="Samson G."/>
            <person name="Symeonidi A."/>
            <person name="Weissenbach J."/>
            <person name="Zambounis A."/>
            <person name="Wincker P."/>
            <person name="Boyen C."/>
        </authorList>
    </citation>
    <scope>NUCLEOTIDE SEQUENCE [LARGE SCALE GENOMIC DNA]</scope>
    <source>
        <strain evidence="3">cv. Stackhouse</strain>
    </source>
</reference>
<keyword evidence="3" id="KW-1185">Reference proteome</keyword>
<dbReference type="SUPFAM" id="SSF141571">
    <property type="entry name" value="Pentapeptide repeat-like"/>
    <property type="match status" value="1"/>
</dbReference>
<keyword evidence="1" id="KW-0677">Repeat</keyword>
<gene>
    <name evidence="2" type="ORF">CHC_T00007301001</name>
</gene>
<dbReference type="Gramene" id="CDF40661">
    <property type="protein sequence ID" value="CDF40661"/>
    <property type="gene ID" value="CHC_T00007301001"/>
</dbReference>
<accession>R7QT19</accession>
<protein>
    <recommendedName>
        <fullName evidence="4">Pentapeptide repeat-containing protein</fullName>
    </recommendedName>
</protein>
<proteinExistence type="predicted"/>
<dbReference type="InterPro" id="IPR001646">
    <property type="entry name" value="5peptide_repeat"/>
</dbReference>